<evidence type="ECO:0000256" key="1">
    <source>
        <dbReference type="SAM" id="Coils"/>
    </source>
</evidence>
<dbReference type="GO" id="GO:0046983">
    <property type="term" value="F:protein dimerization activity"/>
    <property type="evidence" value="ECO:0007669"/>
    <property type="project" value="InterPro"/>
</dbReference>
<evidence type="ECO:0000313" key="2">
    <source>
        <dbReference type="EMBL" id="AFM39853.1"/>
    </source>
</evidence>
<feature type="coiled-coil region" evidence="1">
    <location>
        <begin position="4"/>
        <end position="52"/>
    </location>
</feature>
<dbReference type="GO" id="GO:0043937">
    <property type="term" value="P:regulation of sporulation"/>
    <property type="evidence" value="ECO:0007669"/>
    <property type="project" value="InterPro"/>
</dbReference>
<gene>
    <name evidence="2" type="ordered locus">Desaci_0793</name>
</gene>
<dbReference type="KEGG" id="dai:Desaci_0793"/>
<name>I4D229_DESAJ</name>
<dbReference type="AlphaFoldDB" id="I4D229"/>
<dbReference type="InterPro" id="IPR036638">
    <property type="entry name" value="HLH_DNA-bd_sf"/>
</dbReference>
<dbReference type="InterPro" id="IPR037208">
    <property type="entry name" value="Spo0E-like_sf"/>
</dbReference>
<reference evidence="2 3" key="1">
    <citation type="journal article" date="2012" name="J. Bacteriol.">
        <title>Complete genome sequences of Desulfosporosinus orientis DSM765T, Desulfosporosinus youngiae DSM17734T, Desulfosporosinus meridiei DSM13257T, and Desulfosporosinus acidiphilus DSM22704T.</title>
        <authorList>
            <person name="Pester M."/>
            <person name="Brambilla E."/>
            <person name="Alazard D."/>
            <person name="Rattei T."/>
            <person name="Weinmaier T."/>
            <person name="Han J."/>
            <person name="Lucas S."/>
            <person name="Lapidus A."/>
            <person name="Cheng J.F."/>
            <person name="Goodwin L."/>
            <person name="Pitluck S."/>
            <person name="Peters L."/>
            <person name="Ovchinnikova G."/>
            <person name="Teshima H."/>
            <person name="Detter J.C."/>
            <person name="Han C.S."/>
            <person name="Tapia R."/>
            <person name="Land M.L."/>
            <person name="Hauser L."/>
            <person name="Kyrpides N.C."/>
            <person name="Ivanova N.N."/>
            <person name="Pagani I."/>
            <person name="Huntmann M."/>
            <person name="Wei C.L."/>
            <person name="Davenport K.W."/>
            <person name="Daligault H."/>
            <person name="Chain P.S."/>
            <person name="Chen A."/>
            <person name="Mavromatis K."/>
            <person name="Markowitz V."/>
            <person name="Szeto E."/>
            <person name="Mikhailova N."/>
            <person name="Pati A."/>
            <person name="Wagner M."/>
            <person name="Woyke T."/>
            <person name="Ollivier B."/>
            <person name="Klenk H.P."/>
            <person name="Spring S."/>
            <person name="Loy A."/>
        </authorList>
    </citation>
    <scope>NUCLEOTIDE SEQUENCE [LARGE SCALE GENOMIC DNA]</scope>
    <source>
        <strain evidence="3">DSM 22704 / JCM 16185 / SJ4</strain>
    </source>
</reference>
<dbReference type="EMBL" id="CP003639">
    <property type="protein sequence ID" value="AFM39853.1"/>
    <property type="molecule type" value="Genomic_DNA"/>
</dbReference>
<dbReference type="InterPro" id="IPR018540">
    <property type="entry name" value="Spo0E-like"/>
</dbReference>
<dbReference type="Proteomes" id="UP000002892">
    <property type="component" value="Chromosome"/>
</dbReference>
<proteinExistence type="predicted"/>
<evidence type="ECO:0000313" key="3">
    <source>
        <dbReference type="Proteomes" id="UP000002892"/>
    </source>
</evidence>
<keyword evidence="3" id="KW-1185">Reference proteome</keyword>
<dbReference type="Gene3D" id="4.10.280.10">
    <property type="entry name" value="Helix-loop-helix DNA-binding domain"/>
    <property type="match status" value="1"/>
</dbReference>
<protein>
    <submittedName>
        <fullName evidence="2">Spo0E like sporulation regulatory protein</fullName>
    </submittedName>
</protein>
<dbReference type="OrthoDB" id="1799384at2"/>
<dbReference type="Pfam" id="PF09388">
    <property type="entry name" value="SpoOE-like"/>
    <property type="match status" value="1"/>
</dbReference>
<dbReference type="HOGENOM" id="CLU_189149_3_0_9"/>
<keyword evidence="1" id="KW-0175">Coiled coil</keyword>
<dbReference type="RefSeq" id="WP_014825864.1">
    <property type="nucleotide sequence ID" value="NC_018068.1"/>
</dbReference>
<accession>I4D229</accession>
<organism evidence="2 3">
    <name type="scientific">Desulfosporosinus acidiphilus (strain DSM 22704 / JCM 16185 / SJ4)</name>
    <dbReference type="NCBI Taxonomy" id="646529"/>
    <lineage>
        <taxon>Bacteria</taxon>
        <taxon>Bacillati</taxon>
        <taxon>Bacillota</taxon>
        <taxon>Clostridia</taxon>
        <taxon>Eubacteriales</taxon>
        <taxon>Desulfitobacteriaceae</taxon>
        <taxon>Desulfosporosinus</taxon>
    </lineage>
</organism>
<sequence length="60" mass="6914">MSEISDLIKQIEELRANLIKIKEGKSYTDPEVISASQRLDEALDKYQEMTIEKSENAQKN</sequence>
<dbReference type="SUPFAM" id="SSF140500">
    <property type="entry name" value="BAS1536-like"/>
    <property type="match status" value="1"/>
</dbReference>